<dbReference type="Gramene" id="TuG1812S0000424000.01.T01">
    <property type="protein sequence ID" value="TuG1812S0000424000.01.T01"/>
    <property type="gene ID" value="TuG1812S0000424000.01"/>
</dbReference>
<proteinExistence type="predicted"/>
<evidence type="ECO:0000313" key="2">
    <source>
        <dbReference type="EnsemblPlants" id="TuG1812S0000424000.01.T01"/>
    </source>
</evidence>
<evidence type="ECO:0000313" key="3">
    <source>
        <dbReference type="Proteomes" id="UP000015106"/>
    </source>
</evidence>
<sequence>DRSLISSLAPISSPAQLRRRHTPISSPAPGRRRPAPISSRASAVPRRLIRCTTAVSHLSHDRRVHAHRRCSLSTTSHHLLDSTSHRRANPARRVPPPPHPPPLTTAAAHQMDDPPSPPTTSTGELMVPDHGAIIALILYGVHQN</sequence>
<reference evidence="2" key="2">
    <citation type="submission" date="2022-06" db="UniProtKB">
        <authorList>
            <consortium name="EnsemblPlants"/>
        </authorList>
    </citation>
    <scope>IDENTIFICATION</scope>
</reference>
<organism evidence="2 3">
    <name type="scientific">Triticum urartu</name>
    <name type="common">Red wild einkorn</name>
    <name type="synonym">Crithodium urartu</name>
    <dbReference type="NCBI Taxonomy" id="4572"/>
    <lineage>
        <taxon>Eukaryota</taxon>
        <taxon>Viridiplantae</taxon>
        <taxon>Streptophyta</taxon>
        <taxon>Embryophyta</taxon>
        <taxon>Tracheophyta</taxon>
        <taxon>Spermatophyta</taxon>
        <taxon>Magnoliopsida</taxon>
        <taxon>Liliopsida</taxon>
        <taxon>Poales</taxon>
        <taxon>Poaceae</taxon>
        <taxon>BOP clade</taxon>
        <taxon>Pooideae</taxon>
        <taxon>Triticodae</taxon>
        <taxon>Triticeae</taxon>
        <taxon>Triticinae</taxon>
        <taxon>Triticum</taxon>
    </lineage>
</organism>
<protein>
    <submittedName>
        <fullName evidence="2">Uncharacterized protein</fullName>
    </submittedName>
</protein>
<name>A0A8R7R881_TRIUA</name>
<feature type="region of interest" description="Disordered" evidence="1">
    <location>
        <begin position="1"/>
        <end position="44"/>
    </location>
</feature>
<accession>A0A8R7R881</accession>
<feature type="compositionally biased region" description="Low complexity" evidence="1">
    <location>
        <begin position="1"/>
        <end position="15"/>
    </location>
</feature>
<dbReference type="AlphaFoldDB" id="A0A8R7R881"/>
<dbReference type="EnsemblPlants" id="TuG1812S0000424000.01.T01">
    <property type="protein sequence ID" value="TuG1812S0000424000.01.T01"/>
    <property type="gene ID" value="TuG1812S0000424000.01"/>
</dbReference>
<evidence type="ECO:0000256" key="1">
    <source>
        <dbReference type="SAM" id="MobiDB-lite"/>
    </source>
</evidence>
<reference evidence="3" key="1">
    <citation type="journal article" date="2013" name="Nature">
        <title>Draft genome of the wheat A-genome progenitor Triticum urartu.</title>
        <authorList>
            <person name="Ling H.Q."/>
            <person name="Zhao S."/>
            <person name="Liu D."/>
            <person name="Wang J."/>
            <person name="Sun H."/>
            <person name="Zhang C."/>
            <person name="Fan H."/>
            <person name="Li D."/>
            <person name="Dong L."/>
            <person name="Tao Y."/>
            <person name="Gao C."/>
            <person name="Wu H."/>
            <person name="Li Y."/>
            <person name="Cui Y."/>
            <person name="Guo X."/>
            <person name="Zheng S."/>
            <person name="Wang B."/>
            <person name="Yu K."/>
            <person name="Liang Q."/>
            <person name="Yang W."/>
            <person name="Lou X."/>
            <person name="Chen J."/>
            <person name="Feng M."/>
            <person name="Jian J."/>
            <person name="Zhang X."/>
            <person name="Luo G."/>
            <person name="Jiang Y."/>
            <person name="Liu J."/>
            <person name="Wang Z."/>
            <person name="Sha Y."/>
            <person name="Zhang B."/>
            <person name="Wu H."/>
            <person name="Tang D."/>
            <person name="Shen Q."/>
            <person name="Xue P."/>
            <person name="Zou S."/>
            <person name="Wang X."/>
            <person name="Liu X."/>
            <person name="Wang F."/>
            <person name="Yang Y."/>
            <person name="An X."/>
            <person name="Dong Z."/>
            <person name="Zhang K."/>
            <person name="Zhang X."/>
            <person name="Luo M.C."/>
            <person name="Dvorak J."/>
            <person name="Tong Y."/>
            <person name="Wang J."/>
            <person name="Yang H."/>
            <person name="Li Z."/>
            <person name="Wang D."/>
            <person name="Zhang A."/>
            <person name="Wang J."/>
        </authorList>
    </citation>
    <scope>NUCLEOTIDE SEQUENCE</scope>
    <source>
        <strain evidence="3">cv. G1812</strain>
    </source>
</reference>
<feature type="region of interest" description="Disordered" evidence="1">
    <location>
        <begin position="59"/>
        <end position="125"/>
    </location>
</feature>
<feature type="compositionally biased region" description="Pro residues" evidence="1">
    <location>
        <begin position="93"/>
        <end position="103"/>
    </location>
</feature>
<feature type="compositionally biased region" description="Basic residues" evidence="1">
    <location>
        <begin position="60"/>
        <end position="70"/>
    </location>
</feature>
<keyword evidence="3" id="KW-1185">Reference proteome</keyword>
<feature type="compositionally biased region" description="Low complexity" evidence="1">
    <location>
        <begin position="23"/>
        <end position="44"/>
    </location>
</feature>
<dbReference type="Proteomes" id="UP000015106">
    <property type="component" value="Unassembled WGS sequence"/>
</dbReference>